<protein>
    <recommendedName>
        <fullName evidence="6">FAD dependent oxidoreductase domain-containing protein</fullName>
    </recommendedName>
</protein>
<evidence type="ECO:0000313" key="7">
    <source>
        <dbReference type="EMBL" id="KAF3210844.1"/>
    </source>
</evidence>
<dbReference type="PANTHER" id="PTHR10961:SF37">
    <property type="entry name" value="FAD DEPENDENT OXIDOREDUCTASE DOMAIN-CONTAINING PROTEIN"/>
    <property type="match status" value="1"/>
</dbReference>
<feature type="domain" description="FAD dependent oxidoreductase" evidence="6">
    <location>
        <begin position="41"/>
        <end position="422"/>
    </location>
</feature>
<comment type="caution">
    <text evidence="8">The sequence shown here is derived from an EMBL/GenBank/DDBJ whole genome shotgun (WGS) entry which is preliminary data.</text>
</comment>
<dbReference type="InterPro" id="IPR036188">
    <property type="entry name" value="FAD/NAD-bd_sf"/>
</dbReference>
<sequence length="465" mass="51527">MALVLKIIENILYRLSGNKNENSSVDPSTSSNMTDYSKQHYVIVGAGVFGISTAYHITKKFPGAKVTIIDRTPFPCEAGASWDSTKAIRADYAHLFWCKLAWSAVDLWRNDPLFKPHFHEVGMVWLDDTGHAQRVIDTYKELGIPNKAKMVSVKELTGMYPGLFDTTDYTGVSHILVNTMSGCAEAEKAVKSVHDYVISQPGVEYKAATVARVLFDDYGDTIGVLTTAGEKILGDTTLLCTSSYTSKLLADSAPERPEMHPGHRLGALGFATGQLVLSERQREEFKNSPVFQQGTGKLQTLSMGLHSNGTLKIGSDLPIYNEVHVKGVDHPIRCPPEETDYDQFHVPPVLVKELDECAVRIFGDKAKELVYDPHSYRICWDIICPDGDFLISQHPHSKNLVVATGGSYHGFKFLPVIGKYILDTATGDIDEEKRTRWGWDRDNGGDADEGLLPARRLSDLFTAKQ</sequence>
<evidence type="ECO:0000256" key="4">
    <source>
        <dbReference type="ARBA" id="ARBA00022827"/>
    </source>
</evidence>
<proteinExistence type="inferred from homology"/>
<dbReference type="OrthoDB" id="2219495at2759"/>
<dbReference type="InterPro" id="IPR006076">
    <property type="entry name" value="FAD-dep_OxRdtase"/>
</dbReference>
<dbReference type="AlphaFoldDB" id="A0A6G1M5L0"/>
<gene>
    <name evidence="8" type="ORF">TWF191_003381</name>
    <name evidence="7" type="ORF">TWF679_006631</name>
</gene>
<dbReference type="GO" id="GO:0051698">
    <property type="term" value="F:saccharopine oxidase activity"/>
    <property type="evidence" value="ECO:0007669"/>
    <property type="project" value="TreeGrafter"/>
</dbReference>
<keyword evidence="4" id="KW-0274">FAD</keyword>
<dbReference type="InterPro" id="IPR045170">
    <property type="entry name" value="MTOX"/>
</dbReference>
<dbReference type="EMBL" id="WIWT01000036">
    <property type="protein sequence ID" value="KAF3210844.1"/>
    <property type="molecule type" value="Genomic_DNA"/>
</dbReference>
<dbReference type="EMBL" id="WIPF01000018">
    <property type="protein sequence ID" value="KAF3227859.1"/>
    <property type="molecule type" value="Genomic_DNA"/>
</dbReference>
<evidence type="ECO:0000256" key="1">
    <source>
        <dbReference type="ARBA" id="ARBA00001974"/>
    </source>
</evidence>
<dbReference type="PANTHER" id="PTHR10961">
    <property type="entry name" value="PEROXISOMAL SARCOSINE OXIDASE"/>
    <property type="match status" value="1"/>
</dbReference>
<dbReference type="SUPFAM" id="SSF51905">
    <property type="entry name" value="FAD/NAD(P)-binding domain"/>
    <property type="match status" value="1"/>
</dbReference>
<dbReference type="Gene3D" id="3.30.9.10">
    <property type="entry name" value="D-Amino Acid Oxidase, subunit A, domain 2"/>
    <property type="match status" value="1"/>
</dbReference>
<keyword evidence="3" id="KW-0285">Flavoprotein</keyword>
<organism evidence="8 9">
    <name type="scientific">Orbilia oligospora</name>
    <name type="common">Nematode-trapping fungus</name>
    <name type="synonym">Arthrobotrys oligospora</name>
    <dbReference type="NCBI Taxonomy" id="2813651"/>
    <lineage>
        <taxon>Eukaryota</taxon>
        <taxon>Fungi</taxon>
        <taxon>Dikarya</taxon>
        <taxon>Ascomycota</taxon>
        <taxon>Pezizomycotina</taxon>
        <taxon>Orbiliomycetes</taxon>
        <taxon>Orbiliales</taxon>
        <taxon>Orbiliaceae</taxon>
        <taxon>Orbilia</taxon>
    </lineage>
</organism>
<dbReference type="Proteomes" id="UP000614610">
    <property type="component" value="Unassembled WGS sequence"/>
</dbReference>
<evidence type="ECO:0000256" key="3">
    <source>
        <dbReference type="ARBA" id="ARBA00022630"/>
    </source>
</evidence>
<name>A0A6G1M5L0_ORBOL</name>
<dbReference type="Pfam" id="PF01266">
    <property type="entry name" value="DAO"/>
    <property type="match status" value="1"/>
</dbReference>
<comment type="similarity">
    <text evidence="2">Belongs to the MSOX/MTOX family.</text>
</comment>
<comment type="cofactor">
    <cofactor evidence="1">
        <name>FAD</name>
        <dbReference type="ChEBI" id="CHEBI:57692"/>
    </cofactor>
</comment>
<evidence type="ECO:0000256" key="5">
    <source>
        <dbReference type="ARBA" id="ARBA00023002"/>
    </source>
</evidence>
<evidence type="ECO:0000313" key="9">
    <source>
        <dbReference type="Proteomes" id="UP000483672"/>
    </source>
</evidence>
<reference evidence="8 9" key="1">
    <citation type="submission" date="2019-06" db="EMBL/GenBank/DDBJ databases">
        <authorList>
            <person name="Palmer J.M."/>
        </authorList>
    </citation>
    <scope>NUCLEOTIDE SEQUENCE [LARGE SCALE GENOMIC DNA]</scope>
    <source>
        <strain evidence="8 9">TWF191</strain>
        <strain evidence="7">TWF679</strain>
    </source>
</reference>
<keyword evidence="5" id="KW-0560">Oxidoreductase</keyword>
<dbReference type="Gene3D" id="3.50.50.60">
    <property type="entry name" value="FAD/NAD(P)-binding domain"/>
    <property type="match status" value="1"/>
</dbReference>
<evidence type="ECO:0000259" key="6">
    <source>
        <dbReference type="Pfam" id="PF01266"/>
    </source>
</evidence>
<accession>A0A6G1M5L0</accession>
<evidence type="ECO:0000256" key="2">
    <source>
        <dbReference type="ARBA" id="ARBA00010989"/>
    </source>
</evidence>
<evidence type="ECO:0000313" key="8">
    <source>
        <dbReference type="EMBL" id="KAF3227859.1"/>
    </source>
</evidence>
<dbReference type="GO" id="GO:0008115">
    <property type="term" value="F:sarcosine oxidase activity"/>
    <property type="evidence" value="ECO:0007669"/>
    <property type="project" value="TreeGrafter"/>
</dbReference>
<dbReference type="Proteomes" id="UP000483672">
    <property type="component" value="Unassembled WGS sequence"/>
</dbReference>
<dbReference type="GO" id="GO:0050660">
    <property type="term" value="F:flavin adenine dinucleotide binding"/>
    <property type="evidence" value="ECO:0007669"/>
    <property type="project" value="InterPro"/>
</dbReference>